<feature type="compositionally biased region" description="Low complexity" evidence="1">
    <location>
        <begin position="53"/>
        <end position="68"/>
    </location>
</feature>
<keyword evidence="2" id="KW-0732">Signal</keyword>
<evidence type="ECO:0008006" key="5">
    <source>
        <dbReference type="Google" id="ProtNLM"/>
    </source>
</evidence>
<evidence type="ECO:0000313" key="4">
    <source>
        <dbReference type="Proteomes" id="UP000095751"/>
    </source>
</evidence>
<dbReference type="Proteomes" id="UP000095751">
    <property type="component" value="Unassembled WGS sequence"/>
</dbReference>
<evidence type="ECO:0000256" key="2">
    <source>
        <dbReference type="SAM" id="SignalP"/>
    </source>
</evidence>
<proteinExistence type="predicted"/>
<feature type="signal peptide" evidence="2">
    <location>
        <begin position="1"/>
        <end position="20"/>
    </location>
</feature>
<dbReference type="AlphaFoldDB" id="A0A1E7F8S3"/>
<reference evidence="3 4" key="1">
    <citation type="submission" date="2016-09" db="EMBL/GenBank/DDBJ databases">
        <title>Extensive genetic diversity and differential bi-allelic expression allows diatom success in the polar Southern Ocean.</title>
        <authorList>
            <consortium name="DOE Joint Genome Institute"/>
            <person name="Mock T."/>
            <person name="Otillar R.P."/>
            <person name="Strauss J."/>
            <person name="Dupont C."/>
            <person name="Frickenhaus S."/>
            <person name="Maumus F."/>
            <person name="Mcmullan M."/>
            <person name="Sanges R."/>
            <person name="Schmutz J."/>
            <person name="Toseland A."/>
            <person name="Valas R."/>
            <person name="Veluchamy A."/>
            <person name="Ward B.J."/>
            <person name="Allen A."/>
            <person name="Barry K."/>
            <person name="Falciatore A."/>
            <person name="Ferrante M."/>
            <person name="Fortunato A.E."/>
            <person name="Gloeckner G."/>
            <person name="Gruber A."/>
            <person name="Hipkin R."/>
            <person name="Janech M."/>
            <person name="Kroth P."/>
            <person name="Leese F."/>
            <person name="Lindquist E."/>
            <person name="Lyon B.R."/>
            <person name="Martin J."/>
            <person name="Mayer C."/>
            <person name="Parker M."/>
            <person name="Quesneville H."/>
            <person name="Raymond J."/>
            <person name="Uhlig C."/>
            <person name="Valentin K.U."/>
            <person name="Worden A.Z."/>
            <person name="Armbrust E.V."/>
            <person name="Bowler C."/>
            <person name="Green B."/>
            <person name="Moulton V."/>
            <person name="Van Oosterhout C."/>
            <person name="Grigoriev I."/>
        </authorList>
    </citation>
    <scope>NUCLEOTIDE SEQUENCE [LARGE SCALE GENOMIC DNA]</scope>
    <source>
        <strain evidence="3 4">CCMP1102</strain>
    </source>
</reference>
<gene>
    <name evidence="3" type="ORF">FRACYDRAFT_241116</name>
</gene>
<name>A0A1E7F8S3_9STRA</name>
<evidence type="ECO:0000313" key="3">
    <source>
        <dbReference type="EMBL" id="OEU14568.1"/>
    </source>
</evidence>
<feature type="chain" id="PRO_5009192821" description="Methyltransferase domain-containing protein" evidence="2">
    <location>
        <begin position="21"/>
        <end position="524"/>
    </location>
</feature>
<dbReference type="EMBL" id="KV784360">
    <property type="protein sequence ID" value="OEU14568.1"/>
    <property type="molecule type" value="Genomic_DNA"/>
</dbReference>
<dbReference type="KEGG" id="fcy:FRACYDRAFT_241116"/>
<feature type="region of interest" description="Disordered" evidence="1">
    <location>
        <begin position="50"/>
        <end position="170"/>
    </location>
</feature>
<organism evidence="3 4">
    <name type="scientific">Fragilariopsis cylindrus CCMP1102</name>
    <dbReference type="NCBI Taxonomy" id="635003"/>
    <lineage>
        <taxon>Eukaryota</taxon>
        <taxon>Sar</taxon>
        <taxon>Stramenopiles</taxon>
        <taxon>Ochrophyta</taxon>
        <taxon>Bacillariophyta</taxon>
        <taxon>Bacillariophyceae</taxon>
        <taxon>Bacillariophycidae</taxon>
        <taxon>Bacillariales</taxon>
        <taxon>Bacillariaceae</taxon>
        <taxon>Fragilariopsis</taxon>
    </lineage>
</organism>
<feature type="compositionally biased region" description="Low complexity" evidence="1">
    <location>
        <begin position="97"/>
        <end position="131"/>
    </location>
</feature>
<evidence type="ECO:0000256" key="1">
    <source>
        <dbReference type="SAM" id="MobiDB-lite"/>
    </source>
</evidence>
<sequence>MKLLYCFAIIAAVLIPGVNSFSLIDDRNKYHHQHNNKIVLLALSSTKSSKQYGTGNSNTDNNNNNSNNMIETNDGGFLIESDPISNSMNKNKEEEQSSSSSSSLSQITSQSWSSSSWSSSSWSSSSWSSSSTNRRHPTSLFGRKQNHPTTYDEHPSFKGPLILPRSDSTSDARQRIGRYYKYNMVNNNNKVNNDNDNSTSSSTSVPLLPLPLPPQILSPNSSTQTILKRILEQLAYKDAPVDAKEVAESMEFYLRTYKRLLKSCSPGGGGSSSSSTNNNNSHNNIITVYDMCSGHGLTGMLFAACNPPSRGSGNDNNSKKQQKQTIIIRVVLLDQIEPPCHQIVKDCITEICPWIATTTTEIDSLSTSTSVEGTGNSIQFVESTLDEFKEQQRQQQTKKVDGSNAYSSSSIVISTHACGMLTDRVIEYCCASTPINNNNDPVQQQEQQKNNNHHHKVSGVAVMPCCYTGTDYEVPYGIKRVLGVSMSADIRRCFQLQEAGYHVDFNTIPSEITPMNRIIIGENK</sequence>
<protein>
    <recommendedName>
        <fullName evidence="5">Methyltransferase domain-containing protein</fullName>
    </recommendedName>
</protein>
<dbReference type="InParanoid" id="A0A1E7F8S3"/>
<dbReference type="OrthoDB" id="42613at2759"/>
<keyword evidence="4" id="KW-1185">Reference proteome</keyword>
<accession>A0A1E7F8S3</accession>